<reference evidence="5" key="1">
    <citation type="submission" date="2025-05" db="UniProtKB">
        <authorList>
            <consortium name="RefSeq"/>
        </authorList>
    </citation>
    <scope>NUCLEOTIDE SEQUENCE [LARGE SCALE GENOMIC DNA]</scope>
    <source>
        <strain evidence="5">14028-0561.14</strain>
    </source>
</reference>
<sequence length="304" mass="34702">MKCEIIKIIFIASLVIFLGQQVTAQFLEPECGALRISKRLVNGTDAEKGLYPWMAFIHRGKHLVCGGTLITHWLVLTAAHCLKQGQVLTVRLGEYDRKTHGDDCQGERCQGPAEEYEIERGFRSRLYNTDDQSNDIAMFKLARRVEYKPHIRPICIFMDPRMKEKIDRVTWFTATGWGKDSASGQTTQILQTLAIKRQNPQECINMFGRAVGPNQICIGNEYSNVCNGDSGGPVGRMMLYEGRRRFFQLGINSYANRQCKHLSVLTDVVSHHEFIQKVLDYHNPVQLRTMRPGRGKMPTFVYTL</sequence>
<dbReference type="PANTHER" id="PTHR24256">
    <property type="entry name" value="TRYPTASE-RELATED"/>
    <property type="match status" value="1"/>
</dbReference>
<dbReference type="RefSeq" id="XP_070140492.1">
    <property type="nucleotide sequence ID" value="XM_070284391.1"/>
</dbReference>
<dbReference type="SUPFAM" id="SSF50494">
    <property type="entry name" value="Trypsin-like serine proteases"/>
    <property type="match status" value="1"/>
</dbReference>
<dbReference type="PRINTS" id="PR00722">
    <property type="entry name" value="CHYMOTRYPSIN"/>
</dbReference>
<evidence type="ECO:0000259" key="4">
    <source>
        <dbReference type="PROSITE" id="PS50240"/>
    </source>
</evidence>
<dbReference type="InterPro" id="IPR009003">
    <property type="entry name" value="Peptidase_S1_PA"/>
</dbReference>
<evidence type="ECO:0000256" key="1">
    <source>
        <dbReference type="ARBA" id="ARBA00023157"/>
    </source>
</evidence>
<gene>
    <name evidence="6" type="primary">LOC108082289</name>
</gene>
<feature type="signal peptide" evidence="3">
    <location>
        <begin position="1"/>
        <end position="24"/>
    </location>
</feature>
<proteinExistence type="inferred from homology"/>
<dbReference type="PROSITE" id="PS00134">
    <property type="entry name" value="TRYPSIN_HIS"/>
    <property type="match status" value="1"/>
</dbReference>
<dbReference type="InterPro" id="IPR018114">
    <property type="entry name" value="TRYPSIN_HIS"/>
</dbReference>
<name>A0ABM4GCP8_DROKI</name>
<dbReference type="Gene3D" id="2.40.10.10">
    <property type="entry name" value="Trypsin-like serine proteases"/>
    <property type="match status" value="2"/>
</dbReference>
<evidence type="ECO:0000256" key="2">
    <source>
        <dbReference type="ARBA" id="ARBA00024195"/>
    </source>
</evidence>
<evidence type="ECO:0000313" key="5">
    <source>
        <dbReference type="Proteomes" id="UP001652661"/>
    </source>
</evidence>
<evidence type="ECO:0000313" key="6">
    <source>
        <dbReference type="RefSeq" id="XP_070140492.1"/>
    </source>
</evidence>
<dbReference type="InterPro" id="IPR043504">
    <property type="entry name" value="Peptidase_S1_PA_chymotrypsin"/>
</dbReference>
<dbReference type="Pfam" id="PF00089">
    <property type="entry name" value="Trypsin"/>
    <property type="match status" value="1"/>
</dbReference>
<organism evidence="5 6">
    <name type="scientific">Drosophila kikkawai</name>
    <name type="common">Fruit fly</name>
    <dbReference type="NCBI Taxonomy" id="30033"/>
    <lineage>
        <taxon>Eukaryota</taxon>
        <taxon>Metazoa</taxon>
        <taxon>Ecdysozoa</taxon>
        <taxon>Arthropoda</taxon>
        <taxon>Hexapoda</taxon>
        <taxon>Insecta</taxon>
        <taxon>Pterygota</taxon>
        <taxon>Neoptera</taxon>
        <taxon>Endopterygota</taxon>
        <taxon>Diptera</taxon>
        <taxon>Brachycera</taxon>
        <taxon>Muscomorpha</taxon>
        <taxon>Ephydroidea</taxon>
        <taxon>Drosophilidae</taxon>
        <taxon>Drosophila</taxon>
        <taxon>Sophophora</taxon>
    </lineage>
</organism>
<comment type="similarity">
    <text evidence="2">Belongs to the peptidase S1 family. CLIP subfamily.</text>
</comment>
<keyword evidence="3" id="KW-0732">Signal</keyword>
<dbReference type="InterPro" id="IPR051487">
    <property type="entry name" value="Ser/Thr_Proteases_Immune/Dev"/>
</dbReference>
<dbReference type="InterPro" id="IPR001254">
    <property type="entry name" value="Trypsin_dom"/>
</dbReference>
<dbReference type="GeneID" id="108082289"/>
<accession>A0ABM4GCP8</accession>
<keyword evidence="1" id="KW-1015">Disulfide bond</keyword>
<reference evidence="6" key="2">
    <citation type="submission" date="2025-08" db="UniProtKB">
        <authorList>
            <consortium name="RefSeq"/>
        </authorList>
    </citation>
    <scope>IDENTIFICATION</scope>
    <source>
        <strain evidence="6">14028-0561.14</strain>
        <tissue evidence="6">Whole fly</tissue>
    </source>
</reference>
<feature type="domain" description="Peptidase S1" evidence="4">
    <location>
        <begin position="40"/>
        <end position="280"/>
    </location>
</feature>
<evidence type="ECO:0000256" key="3">
    <source>
        <dbReference type="SAM" id="SignalP"/>
    </source>
</evidence>
<feature type="chain" id="PRO_5045743541" evidence="3">
    <location>
        <begin position="25"/>
        <end position="304"/>
    </location>
</feature>
<keyword evidence="5" id="KW-1185">Reference proteome</keyword>
<dbReference type="SMART" id="SM00020">
    <property type="entry name" value="Tryp_SPc"/>
    <property type="match status" value="1"/>
</dbReference>
<dbReference type="PROSITE" id="PS50240">
    <property type="entry name" value="TRYPSIN_DOM"/>
    <property type="match status" value="1"/>
</dbReference>
<dbReference type="InterPro" id="IPR001314">
    <property type="entry name" value="Peptidase_S1A"/>
</dbReference>
<dbReference type="Proteomes" id="UP001652661">
    <property type="component" value="Chromosome 2R"/>
</dbReference>
<protein>
    <submittedName>
        <fullName evidence="6">Chymotrypsin-like protease CTRL-1</fullName>
    </submittedName>
</protein>
<dbReference type="CDD" id="cd00190">
    <property type="entry name" value="Tryp_SPc"/>
    <property type="match status" value="1"/>
</dbReference>